<proteinExistence type="predicted"/>
<evidence type="ECO:0000313" key="3">
    <source>
        <dbReference type="Proteomes" id="UP000179540"/>
    </source>
</evidence>
<dbReference type="AlphaFoldDB" id="A0A1S2N0G0"/>
<dbReference type="OrthoDB" id="3711227at2"/>
<evidence type="ECO:0000256" key="1">
    <source>
        <dbReference type="SAM" id="MobiDB-lite"/>
    </source>
</evidence>
<dbReference type="EMBL" id="MODZ01000005">
    <property type="protein sequence ID" value="OIJ36084.1"/>
    <property type="molecule type" value="Genomic_DNA"/>
</dbReference>
<evidence type="ECO:0000313" key="2">
    <source>
        <dbReference type="EMBL" id="OIJ36084.1"/>
    </source>
</evidence>
<gene>
    <name evidence="2" type="ORF">BK826_05185</name>
</gene>
<protein>
    <recommendedName>
        <fullName evidence="4">Asp23/Gls24 family envelope stress response protein</fullName>
    </recommendedName>
</protein>
<comment type="caution">
    <text evidence="2">The sequence shown here is derived from an EMBL/GenBank/DDBJ whole genome shotgun (WGS) entry which is preliminary data.</text>
</comment>
<accession>A0A1S2N0G0</accession>
<dbReference type="RefSeq" id="WP_075514691.1">
    <property type="nucleotide sequence ID" value="NZ_MODZ01000005.1"/>
</dbReference>
<sequence>MAMTSQHPHGGADPLPEGPVIDADPAPAPQGDEELLGCGRTMDSVWETLDEPADAHQRSCEYCTRARESLTSLSSLTEQAREEEQKLAPAPSLLARVMDFARVHVRRSHPVLVFRDETSEMSVSQAAVASRVRRTVDSFPGLIARRCRVSTEEGALPDGEQPLHLRVSMNISPESVYTHYDRNLRTAIIEDLHDELGLRAQAVDLEIEDINERV</sequence>
<dbReference type="Proteomes" id="UP000179540">
    <property type="component" value="Unassembled WGS sequence"/>
</dbReference>
<organism evidence="2 3">
    <name type="scientific">Rothia kristinae</name>
    <dbReference type="NCBI Taxonomy" id="37923"/>
    <lineage>
        <taxon>Bacteria</taxon>
        <taxon>Bacillati</taxon>
        <taxon>Actinomycetota</taxon>
        <taxon>Actinomycetes</taxon>
        <taxon>Micrococcales</taxon>
        <taxon>Micrococcaceae</taxon>
        <taxon>Rothia</taxon>
    </lineage>
</organism>
<name>A0A1S2N0G0_9MICC</name>
<feature type="region of interest" description="Disordered" evidence="1">
    <location>
        <begin position="1"/>
        <end position="34"/>
    </location>
</feature>
<reference evidence="2 3" key="1">
    <citation type="submission" date="2016-10" db="EMBL/GenBank/DDBJ databases">
        <title>Draft genome sequence of strain LCT isolated from the Shenzhou X spacecraft of China.</title>
        <authorList>
            <person name="Huang B."/>
        </authorList>
    </citation>
    <scope>NUCLEOTIDE SEQUENCE [LARGE SCALE GENOMIC DNA]</scope>
    <source>
        <strain evidence="2 3">LCT-H5</strain>
    </source>
</reference>
<evidence type="ECO:0008006" key="4">
    <source>
        <dbReference type="Google" id="ProtNLM"/>
    </source>
</evidence>